<dbReference type="Proteomes" id="UP000784294">
    <property type="component" value="Unassembled WGS sequence"/>
</dbReference>
<proteinExistence type="predicted"/>
<dbReference type="AlphaFoldDB" id="A0A3S5BAC2"/>
<name>A0A3S5BAC2_9PLAT</name>
<feature type="compositionally biased region" description="Basic and acidic residues" evidence="1">
    <location>
        <begin position="185"/>
        <end position="209"/>
    </location>
</feature>
<keyword evidence="3" id="KW-1185">Reference proteome</keyword>
<reference evidence="2" key="1">
    <citation type="submission" date="2018-11" db="EMBL/GenBank/DDBJ databases">
        <authorList>
            <consortium name="Pathogen Informatics"/>
        </authorList>
    </citation>
    <scope>NUCLEOTIDE SEQUENCE</scope>
</reference>
<gene>
    <name evidence="2" type="ORF">PXEA_LOCUS34417</name>
</gene>
<evidence type="ECO:0000313" key="3">
    <source>
        <dbReference type="Proteomes" id="UP000784294"/>
    </source>
</evidence>
<sequence length="255" mass="28217">MEVVRCSATEQPKLGPPSNHAMALQTRGYSKLYGPGQADQSFVSRGPIDSLTAGNWELAYSPALSQTGRSEGAAPPTDQSDQSRQSDRPPPLVRSSNPPPAPVMAPIPAAISATDRTTGVYQSTRNPTGLPPSSMMDVRLDEDESDEEELEPRLALRDARPETRRQLSGAEKELEDALTSLAVSDGDRSEGEFYDREMKNDDNRPREASRQATSSKRQILLSFLVSTHFHFHFQSTTEWDSLIGLTRSRRKLEFE</sequence>
<feature type="region of interest" description="Disordered" evidence="1">
    <location>
        <begin position="62"/>
        <end position="213"/>
    </location>
</feature>
<comment type="caution">
    <text evidence="2">The sequence shown here is derived from an EMBL/GenBank/DDBJ whole genome shotgun (WGS) entry which is preliminary data.</text>
</comment>
<protein>
    <submittedName>
        <fullName evidence="2">Uncharacterized protein</fullName>
    </submittedName>
</protein>
<feature type="compositionally biased region" description="Acidic residues" evidence="1">
    <location>
        <begin position="140"/>
        <end position="150"/>
    </location>
</feature>
<feature type="compositionally biased region" description="Pro residues" evidence="1">
    <location>
        <begin position="88"/>
        <end position="105"/>
    </location>
</feature>
<evidence type="ECO:0000313" key="2">
    <source>
        <dbReference type="EMBL" id="VEL40977.1"/>
    </source>
</evidence>
<feature type="region of interest" description="Disordered" evidence="1">
    <location>
        <begin position="1"/>
        <end position="21"/>
    </location>
</feature>
<accession>A0A3S5BAC2</accession>
<organism evidence="2 3">
    <name type="scientific">Protopolystoma xenopodis</name>
    <dbReference type="NCBI Taxonomy" id="117903"/>
    <lineage>
        <taxon>Eukaryota</taxon>
        <taxon>Metazoa</taxon>
        <taxon>Spiralia</taxon>
        <taxon>Lophotrochozoa</taxon>
        <taxon>Platyhelminthes</taxon>
        <taxon>Monogenea</taxon>
        <taxon>Polyopisthocotylea</taxon>
        <taxon>Polystomatidea</taxon>
        <taxon>Polystomatidae</taxon>
        <taxon>Protopolystoma</taxon>
    </lineage>
</organism>
<evidence type="ECO:0000256" key="1">
    <source>
        <dbReference type="SAM" id="MobiDB-lite"/>
    </source>
</evidence>
<dbReference type="EMBL" id="CAAALY010267302">
    <property type="protein sequence ID" value="VEL40977.1"/>
    <property type="molecule type" value="Genomic_DNA"/>
</dbReference>
<feature type="compositionally biased region" description="Basic and acidic residues" evidence="1">
    <location>
        <begin position="151"/>
        <end position="165"/>
    </location>
</feature>
<feature type="compositionally biased region" description="Polar residues" evidence="1">
    <location>
        <begin position="114"/>
        <end position="127"/>
    </location>
</feature>